<proteinExistence type="predicted"/>
<dbReference type="PANTHER" id="PTHR33375">
    <property type="entry name" value="CHROMOSOME-PARTITIONING PROTEIN PARB-RELATED"/>
    <property type="match status" value="1"/>
</dbReference>
<evidence type="ECO:0000313" key="3">
    <source>
        <dbReference type="Proteomes" id="UP000322181"/>
    </source>
</evidence>
<dbReference type="Gene3D" id="3.90.1530.10">
    <property type="entry name" value="Conserved hypothetical protein from pyrococcus furiosus pfu- 392566-001, ParB domain"/>
    <property type="match status" value="1"/>
</dbReference>
<dbReference type="AlphaFoldDB" id="A0A5M9QZ11"/>
<dbReference type="InterPro" id="IPR036086">
    <property type="entry name" value="ParB/Sulfiredoxin_sf"/>
</dbReference>
<evidence type="ECO:0000259" key="1">
    <source>
        <dbReference type="SMART" id="SM00470"/>
    </source>
</evidence>
<dbReference type="Pfam" id="PF02195">
    <property type="entry name" value="ParB_N"/>
    <property type="match status" value="1"/>
</dbReference>
<gene>
    <name evidence="2" type="ORF">F4V73_18280</name>
</gene>
<reference evidence="2 3" key="1">
    <citation type="submission" date="2019-09" db="EMBL/GenBank/DDBJ databases">
        <title>Draft genome sequence of various Type strains from the CCUG.</title>
        <authorList>
            <person name="Pineiro-Iglesias B."/>
            <person name="Tunovic T."/>
            <person name="Unosson C."/>
            <person name="Inganas E."/>
            <person name="Ohlen M."/>
            <person name="Cardew S."/>
            <person name="Jensie-Markopoulos S."/>
            <person name="Salva-Serra F."/>
            <person name="Jaen-Luchoro D."/>
            <person name="Karlsson R."/>
            <person name="Svensson-Stadler L."/>
            <person name="Chun J."/>
            <person name="Moore E."/>
        </authorList>
    </citation>
    <scope>NUCLEOTIDE SEQUENCE [LARGE SCALE GENOMIC DNA]</scope>
    <source>
        <strain evidence="2 3">CCUG 53682T</strain>
    </source>
</reference>
<name>A0A5M9QZ11_9GAMM</name>
<dbReference type="CDD" id="cd16403">
    <property type="entry name" value="ParB_N_like_MT"/>
    <property type="match status" value="1"/>
</dbReference>
<sequence>MEHKFEIVYLDPRKLIPYEKNAKKHNEQQIKDLSEAIKKRGFDQPITVDKDMVIITGHGRTEASIAAGLKVVPVIIRDDLGEKEVAAKRLEDNRLASTDYDALLLQEELKSLVDDDIAVYGFSERELNVLVEDMTGSVATDALVSDLSAETERQKDEHDEITRTVADEDVRLTDVMGFKSIPASAAIMVGDLLAHMEEITGKMGLDAFLTFAGDVSAKMYGEQQ</sequence>
<dbReference type="SUPFAM" id="SSF110849">
    <property type="entry name" value="ParB/Sulfiredoxin"/>
    <property type="match status" value="1"/>
</dbReference>
<dbReference type="InterPro" id="IPR003115">
    <property type="entry name" value="ParB_N"/>
</dbReference>
<protein>
    <submittedName>
        <fullName evidence="2">Chromosome partitioning protein ParB</fullName>
    </submittedName>
</protein>
<organism evidence="2 3">
    <name type="scientific">Morganella psychrotolerans</name>
    <dbReference type="NCBI Taxonomy" id="368603"/>
    <lineage>
        <taxon>Bacteria</taxon>
        <taxon>Pseudomonadati</taxon>
        <taxon>Pseudomonadota</taxon>
        <taxon>Gammaproteobacteria</taxon>
        <taxon>Enterobacterales</taxon>
        <taxon>Morganellaceae</taxon>
        <taxon>Morganella</taxon>
    </lineage>
</organism>
<dbReference type="GO" id="GO:0007059">
    <property type="term" value="P:chromosome segregation"/>
    <property type="evidence" value="ECO:0007669"/>
    <property type="project" value="TreeGrafter"/>
</dbReference>
<dbReference type="GO" id="GO:0045881">
    <property type="term" value="P:positive regulation of sporulation resulting in formation of a cellular spore"/>
    <property type="evidence" value="ECO:0007669"/>
    <property type="project" value="TreeGrafter"/>
</dbReference>
<feature type="domain" description="ParB-like N-terminal" evidence="1">
    <location>
        <begin position="8"/>
        <end position="93"/>
    </location>
</feature>
<dbReference type="GO" id="GO:0005694">
    <property type="term" value="C:chromosome"/>
    <property type="evidence" value="ECO:0007669"/>
    <property type="project" value="TreeGrafter"/>
</dbReference>
<accession>A0A5M9QZ11</accession>
<evidence type="ECO:0000313" key="2">
    <source>
        <dbReference type="EMBL" id="KAA8713062.1"/>
    </source>
</evidence>
<dbReference type="Proteomes" id="UP000322181">
    <property type="component" value="Unassembled WGS sequence"/>
</dbReference>
<dbReference type="SMART" id="SM00470">
    <property type="entry name" value="ParB"/>
    <property type="match status" value="1"/>
</dbReference>
<comment type="caution">
    <text evidence="2">The sequence shown here is derived from an EMBL/GenBank/DDBJ whole genome shotgun (WGS) entry which is preliminary data.</text>
</comment>
<dbReference type="EMBL" id="VXKB01000008">
    <property type="protein sequence ID" value="KAA8713062.1"/>
    <property type="molecule type" value="Genomic_DNA"/>
</dbReference>
<dbReference type="OrthoDB" id="9816043at2"/>
<dbReference type="PANTHER" id="PTHR33375:SF1">
    <property type="entry name" value="CHROMOSOME-PARTITIONING PROTEIN PARB-RELATED"/>
    <property type="match status" value="1"/>
</dbReference>
<dbReference type="RefSeq" id="WP_067370636.1">
    <property type="nucleotide sequence ID" value="NZ_BAAAFS010000007.1"/>
</dbReference>
<dbReference type="InterPro" id="IPR050336">
    <property type="entry name" value="Chromosome_partition/occlusion"/>
</dbReference>